<accession>A0ABT8M8W3</accession>
<dbReference type="Proteomes" id="UP001168338">
    <property type="component" value="Unassembled WGS sequence"/>
</dbReference>
<dbReference type="Pfam" id="PF01656">
    <property type="entry name" value="CbiA"/>
    <property type="match status" value="1"/>
</dbReference>
<evidence type="ECO:0000313" key="3">
    <source>
        <dbReference type="Proteomes" id="UP001168338"/>
    </source>
</evidence>
<keyword evidence="2" id="KW-0067">ATP-binding</keyword>
<dbReference type="InterPro" id="IPR002586">
    <property type="entry name" value="CobQ/CobB/MinD/ParA_Nub-bd_dom"/>
</dbReference>
<gene>
    <name evidence="2" type="ORF">FGU65_05665</name>
</gene>
<dbReference type="Gene3D" id="3.40.50.300">
    <property type="entry name" value="P-loop containing nucleotide triphosphate hydrolases"/>
    <property type="match status" value="1"/>
</dbReference>
<dbReference type="GO" id="GO:0005524">
    <property type="term" value="F:ATP binding"/>
    <property type="evidence" value="ECO:0007669"/>
    <property type="project" value="UniProtKB-KW"/>
</dbReference>
<feature type="domain" description="CobQ/CobB/MinD/ParA nucleotide binding" evidence="1">
    <location>
        <begin position="5"/>
        <end position="231"/>
    </location>
</feature>
<dbReference type="EMBL" id="VCYH01000003">
    <property type="protein sequence ID" value="MDN7024382.1"/>
    <property type="molecule type" value="Genomic_DNA"/>
</dbReference>
<dbReference type="InterPro" id="IPR050625">
    <property type="entry name" value="ParA/MinD_ATPase"/>
</dbReference>
<keyword evidence="2" id="KW-0547">Nucleotide-binding</keyword>
<dbReference type="SUPFAM" id="SSF52540">
    <property type="entry name" value="P-loop containing nucleoside triphosphate hydrolases"/>
    <property type="match status" value="1"/>
</dbReference>
<sequence>MKIAICGKGGSGKSTLTALLAREYARRNRPVLVVDTDESNLGLHRLLGTNAPPDLMDYFGGKKAMGAKIMAAMPDFASVNLIEEAWTLDGLPKDYVAEDHGVRLAAIGKIHDAGEGCACPMGILARQFLGSLRLGDDDVVIADTEAGIEHFGRGIDQEGDVILMVLDPSFESLRLAEKIAEMAGNIGVPLYYVLNKADTAMAARMREGIADPSRIICEIPQEPGILEAGLGGQALTDGHPAVKTLIEALDEHAE</sequence>
<dbReference type="InterPro" id="IPR027417">
    <property type="entry name" value="P-loop_NTPase"/>
</dbReference>
<dbReference type="RefSeq" id="WP_301663481.1">
    <property type="nucleotide sequence ID" value="NZ_VCYH01000003.1"/>
</dbReference>
<reference evidence="2" key="1">
    <citation type="submission" date="2019-05" db="EMBL/GenBank/DDBJ databases">
        <title>Methanoculleus sp. FWC-SCC1, a methanogenic archaeon isolated from deep marine cold seep.</title>
        <authorList>
            <person name="Chen Y.-W."/>
            <person name="Chen S.-C."/>
            <person name="Teng N.-H."/>
            <person name="Lai M.-C."/>
        </authorList>
    </citation>
    <scope>NUCLEOTIDE SEQUENCE</scope>
    <source>
        <strain evidence="2">FWC-SCC1</strain>
    </source>
</reference>
<dbReference type="InterPro" id="IPR014433">
    <property type="entry name" value="CooC"/>
</dbReference>
<evidence type="ECO:0000259" key="1">
    <source>
        <dbReference type="Pfam" id="PF01656"/>
    </source>
</evidence>
<comment type="caution">
    <text evidence="2">The sequence shown here is derived from an EMBL/GenBank/DDBJ whole genome shotgun (WGS) entry which is preliminary data.</text>
</comment>
<dbReference type="PIRSF" id="PIRSF005647">
    <property type="entry name" value="CooC"/>
    <property type="match status" value="1"/>
</dbReference>
<dbReference type="PANTHER" id="PTHR43384:SF3">
    <property type="entry name" value="AAA+ ATPASE DOMAIN-CONTAINING PROTEIN"/>
    <property type="match status" value="1"/>
</dbReference>
<name>A0ABT8M8W3_9EURY</name>
<proteinExistence type="predicted"/>
<keyword evidence="3" id="KW-1185">Reference proteome</keyword>
<dbReference type="PANTHER" id="PTHR43384">
    <property type="entry name" value="SEPTUM SITE-DETERMINING PROTEIN MIND HOMOLOG, CHLOROPLASTIC-RELATED"/>
    <property type="match status" value="1"/>
</dbReference>
<evidence type="ECO:0000313" key="2">
    <source>
        <dbReference type="EMBL" id="MDN7024382.1"/>
    </source>
</evidence>
<protein>
    <submittedName>
        <fullName evidence="2">ATP-binding protein</fullName>
    </submittedName>
</protein>
<organism evidence="2 3">
    <name type="scientific">Methanoculleus frigidifontis</name>
    <dbReference type="NCBI Taxonomy" id="2584085"/>
    <lineage>
        <taxon>Archaea</taxon>
        <taxon>Methanobacteriati</taxon>
        <taxon>Methanobacteriota</taxon>
        <taxon>Stenosarchaea group</taxon>
        <taxon>Methanomicrobia</taxon>
        <taxon>Methanomicrobiales</taxon>
        <taxon>Methanomicrobiaceae</taxon>
        <taxon>Methanoculleus</taxon>
    </lineage>
</organism>